<dbReference type="RefSeq" id="WP_253753984.1">
    <property type="nucleotide sequence ID" value="NZ_JAMZDZ010000001.1"/>
</dbReference>
<name>A0ABV8LSZ6_9ACTN</name>
<dbReference type="EMBL" id="JBHSAY010000011">
    <property type="protein sequence ID" value="MFC4133473.1"/>
    <property type="molecule type" value="Genomic_DNA"/>
</dbReference>
<dbReference type="Proteomes" id="UP001595816">
    <property type="component" value="Unassembled WGS sequence"/>
</dbReference>
<keyword evidence="2" id="KW-1185">Reference proteome</keyword>
<protein>
    <submittedName>
        <fullName evidence="1">DUF6193 family natural product biosynthesis protein</fullName>
    </submittedName>
</protein>
<proteinExistence type="predicted"/>
<evidence type="ECO:0000313" key="2">
    <source>
        <dbReference type="Proteomes" id="UP001595816"/>
    </source>
</evidence>
<gene>
    <name evidence="1" type="ORF">ACFOZ4_22925</name>
</gene>
<comment type="caution">
    <text evidence="1">The sequence shown here is derived from an EMBL/GenBank/DDBJ whole genome shotgun (WGS) entry which is preliminary data.</text>
</comment>
<dbReference type="Pfam" id="PF19692">
    <property type="entry name" value="DUF6193"/>
    <property type="match status" value="1"/>
</dbReference>
<dbReference type="InterPro" id="IPR045682">
    <property type="entry name" value="DUF6193"/>
</dbReference>
<reference evidence="2" key="1">
    <citation type="journal article" date="2019" name="Int. J. Syst. Evol. Microbiol.">
        <title>The Global Catalogue of Microorganisms (GCM) 10K type strain sequencing project: providing services to taxonomists for standard genome sequencing and annotation.</title>
        <authorList>
            <consortium name="The Broad Institute Genomics Platform"/>
            <consortium name="The Broad Institute Genome Sequencing Center for Infectious Disease"/>
            <person name="Wu L."/>
            <person name="Ma J."/>
        </authorList>
    </citation>
    <scope>NUCLEOTIDE SEQUENCE [LARGE SCALE GENOMIC DNA]</scope>
    <source>
        <strain evidence="2">CGMCC 4.7289</strain>
    </source>
</reference>
<accession>A0ABV8LSZ6</accession>
<organism evidence="1 2">
    <name type="scientific">Hamadaea flava</name>
    <dbReference type="NCBI Taxonomy" id="1742688"/>
    <lineage>
        <taxon>Bacteria</taxon>
        <taxon>Bacillati</taxon>
        <taxon>Actinomycetota</taxon>
        <taxon>Actinomycetes</taxon>
        <taxon>Micromonosporales</taxon>
        <taxon>Micromonosporaceae</taxon>
        <taxon>Hamadaea</taxon>
    </lineage>
</organism>
<evidence type="ECO:0000313" key="1">
    <source>
        <dbReference type="EMBL" id="MFC4133473.1"/>
    </source>
</evidence>
<sequence>MPSDPTPPVEQVRDGIWLRQLDRSRDDWFTTQLVRLLTAAQATPLRTLFPYTSHNSLHFSRCSNYPFTHDCPWIWFSPEGKFITYPPHTSLVLQGNLADPSPALADTQNPEIAINAAVEALPASWRHVWVGTVEDDPADNSGRI</sequence>